<evidence type="ECO:0000256" key="7">
    <source>
        <dbReference type="SAM" id="Phobius"/>
    </source>
</evidence>
<evidence type="ECO:0000256" key="5">
    <source>
        <dbReference type="ARBA" id="ARBA00022989"/>
    </source>
</evidence>
<keyword evidence="6 7" id="KW-0472">Membrane</keyword>
<name>A0A6J4TFX8_9SPHN</name>
<feature type="transmembrane region" description="Helical" evidence="7">
    <location>
        <begin position="141"/>
        <end position="163"/>
    </location>
</feature>
<dbReference type="Gene3D" id="1.10.3860.10">
    <property type="entry name" value="Sodium:dicarboxylate symporter"/>
    <property type="match status" value="1"/>
</dbReference>
<dbReference type="PRINTS" id="PR00173">
    <property type="entry name" value="EDTRNSPORT"/>
</dbReference>
<evidence type="ECO:0000256" key="1">
    <source>
        <dbReference type="ARBA" id="ARBA00004651"/>
    </source>
</evidence>
<feature type="transmembrane region" description="Helical" evidence="7">
    <location>
        <begin position="330"/>
        <end position="348"/>
    </location>
</feature>
<dbReference type="Pfam" id="PF00375">
    <property type="entry name" value="SDF"/>
    <property type="match status" value="1"/>
</dbReference>
<keyword evidence="4 7" id="KW-0812">Transmembrane</keyword>
<feature type="transmembrane region" description="Helical" evidence="7">
    <location>
        <begin position="228"/>
        <end position="246"/>
    </location>
</feature>
<feature type="transmembrane region" description="Helical" evidence="7">
    <location>
        <begin position="79"/>
        <end position="101"/>
    </location>
</feature>
<dbReference type="EMBL" id="CADCVX010000417">
    <property type="protein sequence ID" value="CAA9522686.1"/>
    <property type="molecule type" value="Genomic_DNA"/>
</dbReference>
<dbReference type="InterPro" id="IPR001991">
    <property type="entry name" value="Na-dicarboxylate_symporter"/>
</dbReference>
<keyword evidence="2" id="KW-0813">Transport</keyword>
<reference evidence="8" key="1">
    <citation type="submission" date="2020-02" db="EMBL/GenBank/DDBJ databases">
        <authorList>
            <person name="Meier V. D."/>
        </authorList>
    </citation>
    <scope>NUCLEOTIDE SEQUENCE</scope>
    <source>
        <strain evidence="8">AVDCRST_MAG91</strain>
    </source>
</reference>
<dbReference type="AlphaFoldDB" id="A0A6J4TFX8"/>
<gene>
    <name evidence="8" type="ORF">AVDCRST_MAG91-2303</name>
</gene>
<comment type="subcellular location">
    <subcellularLocation>
        <location evidence="1">Cell membrane</location>
        <topology evidence="1">Multi-pass membrane protein</topology>
    </subcellularLocation>
</comment>
<dbReference type="InterPro" id="IPR036458">
    <property type="entry name" value="Na:dicarbo_symporter_sf"/>
</dbReference>
<feature type="transmembrane region" description="Helical" evidence="7">
    <location>
        <begin position="45"/>
        <end position="67"/>
    </location>
</feature>
<evidence type="ECO:0000256" key="4">
    <source>
        <dbReference type="ARBA" id="ARBA00022692"/>
    </source>
</evidence>
<dbReference type="GO" id="GO:0015293">
    <property type="term" value="F:symporter activity"/>
    <property type="evidence" value="ECO:0007669"/>
    <property type="project" value="UniProtKB-KW"/>
</dbReference>
<evidence type="ECO:0000256" key="6">
    <source>
        <dbReference type="ARBA" id="ARBA00023136"/>
    </source>
</evidence>
<dbReference type="GO" id="GO:0005886">
    <property type="term" value="C:plasma membrane"/>
    <property type="evidence" value="ECO:0007669"/>
    <property type="project" value="UniProtKB-SubCell"/>
</dbReference>
<keyword evidence="3" id="KW-1003">Cell membrane</keyword>
<evidence type="ECO:0000256" key="3">
    <source>
        <dbReference type="ARBA" id="ARBA00022475"/>
    </source>
</evidence>
<feature type="transmembrane region" description="Helical" evidence="7">
    <location>
        <begin position="293"/>
        <end position="318"/>
    </location>
</feature>
<accession>A0A6J4TFX8</accession>
<organism evidence="8">
    <name type="scientific">uncultured Sphingomonadaceae bacterium</name>
    <dbReference type="NCBI Taxonomy" id="169976"/>
    <lineage>
        <taxon>Bacteria</taxon>
        <taxon>Pseudomonadati</taxon>
        <taxon>Pseudomonadota</taxon>
        <taxon>Alphaproteobacteria</taxon>
        <taxon>Sphingomonadales</taxon>
        <taxon>Sphingomonadaceae</taxon>
        <taxon>environmental samples</taxon>
    </lineage>
</organism>
<dbReference type="PANTHER" id="PTHR42865:SF7">
    <property type="entry name" value="PROTON_GLUTAMATE-ASPARTATE SYMPORTER"/>
    <property type="match status" value="1"/>
</dbReference>
<feature type="transmembrane region" description="Helical" evidence="7">
    <location>
        <begin position="354"/>
        <end position="377"/>
    </location>
</feature>
<dbReference type="SUPFAM" id="SSF118215">
    <property type="entry name" value="Proton glutamate symport protein"/>
    <property type="match status" value="1"/>
</dbReference>
<evidence type="ECO:0000256" key="2">
    <source>
        <dbReference type="ARBA" id="ARBA00022448"/>
    </source>
</evidence>
<evidence type="ECO:0000313" key="8">
    <source>
        <dbReference type="EMBL" id="CAA9522686.1"/>
    </source>
</evidence>
<keyword evidence="5 7" id="KW-1133">Transmembrane helix</keyword>
<proteinExistence type="predicted"/>
<sequence>MSNAPRILAGLAAGILLGALGASARWPLDHAIAVAGVVGGLWLDALRMTVVPLVFSLIVTGIAAAAATASAGGVTRRALILFVLLLLSSALLAALLGPLLLGAWSPPAGALDALRSGLGSSEAPQVPPVSEWFRTLIPTNVVSAAAEGAIVPLTIFALVFGLAAARLPSERSAPLLGFFAAVAETMLAIVRWILLLAPVGVFALAFGVGARLGLGAGAVLAHYVSVQIAVTLLLGLSMYPLAVLAGRTKLGAFARAALPAQSVAASTQSSLASLPPMIAGAERLKLPSVTSSVVLPLAVALFRIAAPASIVIVTLAMARMSGVEIGPEQIAAAALLASINTLVIAGLPNQVTFFAAYAPPAIAAGVPIELLPLLLAVDTIPDIFYTVSNVTADLAVTSVVARNNGDAPASDADSPARVT</sequence>
<protein>
    <submittedName>
        <fullName evidence="8">Uncharacterized protein</fullName>
    </submittedName>
</protein>
<dbReference type="PANTHER" id="PTHR42865">
    <property type="entry name" value="PROTON/GLUTAMATE-ASPARTATE SYMPORTER"/>
    <property type="match status" value="1"/>
</dbReference>